<dbReference type="InterPro" id="IPR009693">
    <property type="entry name" value="Glucitol_operon_activator"/>
</dbReference>
<proteinExistence type="predicted"/>
<dbReference type="Proteomes" id="UP000292781">
    <property type="component" value="Unassembled WGS sequence"/>
</dbReference>
<gene>
    <name evidence="1" type="ORF">EYW49_20725</name>
</gene>
<name>A0A4Q9VER0_9HYPH</name>
<dbReference type="Pfam" id="PF06923">
    <property type="entry name" value="GutM"/>
    <property type="match status" value="1"/>
</dbReference>
<evidence type="ECO:0000313" key="1">
    <source>
        <dbReference type="EMBL" id="TBW33281.1"/>
    </source>
</evidence>
<comment type="caution">
    <text evidence="1">The sequence shown here is derived from an EMBL/GenBank/DDBJ whole genome shotgun (WGS) entry which is preliminary data.</text>
</comment>
<dbReference type="RefSeq" id="WP_131311540.1">
    <property type="nucleotide sequence ID" value="NZ_SJFN01000046.1"/>
</dbReference>
<dbReference type="AlphaFoldDB" id="A0A4Q9VER0"/>
<dbReference type="OrthoDB" id="7907309at2"/>
<accession>A0A4Q9VER0</accession>
<evidence type="ECO:0000313" key="2">
    <source>
        <dbReference type="Proteomes" id="UP000292781"/>
    </source>
</evidence>
<protein>
    <submittedName>
        <fullName evidence="1">Transcriptional regulator</fullName>
    </submittedName>
</protein>
<organism evidence="1 2">
    <name type="scientific">Siculibacillus lacustris</name>
    <dbReference type="NCBI Taxonomy" id="1549641"/>
    <lineage>
        <taxon>Bacteria</taxon>
        <taxon>Pseudomonadati</taxon>
        <taxon>Pseudomonadota</taxon>
        <taxon>Alphaproteobacteria</taxon>
        <taxon>Hyphomicrobiales</taxon>
        <taxon>Ancalomicrobiaceae</taxon>
        <taxon>Siculibacillus</taxon>
    </lineage>
</organism>
<keyword evidence="2" id="KW-1185">Reference proteome</keyword>
<sequence length="146" mass="16157">MATWQLGLLLLVGAWALQSVGVWLQMRHYARTVKSIGSEFDEGFLGTGFVRGRFQKGTIALVVVSDDLVVRRVSTMTGRSVFAKFHSHPALAGLRLDRLEAALSDVEHFDAGRTAAILAAVAQIETRRQKRRQEDTGSHLLRLENA</sequence>
<reference evidence="1 2" key="1">
    <citation type="submission" date="2019-02" db="EMBL/GenBank/DDBJ databases">
        <title>Siculibacillus lacustris gen. nov., sp. nov., a new rosette-forming bacterium isolated from a freshwater crater lake (Lake St. Ana, Romania).</title>
        <authorList>
            <person name="Felfoldi T."/>
            <person name="Marton Z."/>
            <person name="Szabo A."/>
            <person name="Mentes A."/>
            <person name="Boka K."/>
            <person name="Marialigeti K."/>
            <person name="Mathe I."/>
            <person name="Koncz M."/>
            <person name="Schumann P."/>
            <person name="Toth E."/>
        </authorList>
    </citation>
    <scope>NUCLEOTIDE SEQUENCE [LARGE SCALE GENOMIC DNA]</scope>
    <source>
        <strain evidence="1 2">SA-279</strain>
    </source>
</reference>
<dbReference type="EMBL" id="SJFN01000046">
    <property type="protein sequence ID" value="TBW33281.1"/>
    <property type="molecule type" value="Genomic_DNA"/>
</dbReference>